<evidence type="ECO:0000256" key="10">
    <source>
        <dbReference type="ARBA" id="ARBA00023136"/>
    </source>
</evidence>
<comment type="catalytic activity">
    <reaction evidence="1">
        <text>ATP + protein L-histidine = ADP + protein N-phospho-L-histidine.</text>
        <dbReference type="EC" id="2.7.13.3"/>
    </reaction>
</comment>
<dbReference type="Pfam" id="PF02518">
    <property type="entry name" value="HATPase_c"/>
    <property type="match status" value="1"/>
</dbReference>
<dbReference type="InterPro" id="IPR004358">
    <property type="entry name" value="Sig_transdc_His_kin-like_C"/>
</dbReference>
<evidence type="ECO:0000256" key="6">
    <source>
        <dbReference type="ARBA" id="ARBA00022692"/>
    </source>
</evidence>
<gene>
    <name evidence="13" type="ORF">GA0074692_1427</name>
</gene>
<comment type="subcellular location">
    <subcellularLocation>
        <location evidence="2">Cell membrane</location>
    </subcellularLocation>
</comment>
<evidence type="ECO:0000256" key="8">
    <source>
        <dbReference type="ARBA" id="ARBA00022989"/>
    </source>
</evidence>
<dbReference type="InterPro" id="IPR003594">
    <property type="entry name" value="HATPase_dom"/>
</dbReference>
<dbReference type="InterPro" id="IPR036890">
    <property type="entry name" value="HATPase_C_sf"/>
</dbReference>
<dbReference type="InterPro" id="IPR003660">
    <property type="entry name" value="HAMP_dom"/>
</dbReference>
<sequence length="449" mass="48305">MIRAGLRTRVAAGFAAGALALSTAIAVASYQFTRSSLLAERERTAVRAAYFDAAIVQAGLAGDRPDIIEVLRSLDTGGDRRAVLRRDGVWYARNVDAGVTTGIPARMQRLVADGTPAVQRIRADGQPAVVVGVPLSPTTTFYEVDSLQELEETLRTVALVLTAVAVTTTVAGAGIGWRMTRSVLRPLRSVSDAAEEITAGDLTARLDPATEPDLARLTTSFNHMVDQLSRRLERDRRFAADVSHELRSPLQTLSAAASVLQRRRDHLDDRTRTATDLITDEIARFQALVNDLLELARSDQPAERTPVPVGDLARQVCRGRGLPETLVRVTGPGTWRVDRRRVEQLLGNLLDNAVRHGGGPCAVRLVSGAGVYRVEVDDEGPGIDPQDRTVVFDRFVRGRGANARGGGDGTGLGLALVAQHAAAHGGRAYVVDRPGGGARFRVELREARC</sequence>
<dbReference type="RefSeq" id="WP_091640570.1">
    <property type="nucleotide sequence ID" value="NZ_FMHW01000002.1"/>
</dbReference>
<dbReference type="SUPFAM" id="SSF47384">
    <property type="entry name" value="Homodimeric domain of signal transducing histidine kinase"/>
    <property type="match status" value="1"/>
</dbReference>
<dbReference type="Gene3D" id="6.10.340.10">
    <property type="match status" value="1"/>
</dbReference>
<organism evidence="13 14">
    <name type="scientific">Micromonospora pallida</name>
    <dbReference type="NCBI Taxonomy" id="145854"/>
    <lineage>
        <taxon>Bacteria</taxon>
        <taxon>Bacillati</taxon>
        <taxon>Actinomycetota</taxon>
        <taxon>Actinomycetes</taxon>
        <taxon>Micromonosporales</taxon>
        <taxon>Micromonosporaceae</taxon>
        <taxon>Micromonospora</taxon>
    </lineage>
</organism>
<evidence type="ECO:0000313" key="13">
    <source>
        <dbReference type="EMBL" id="SCL22621.1"/>
    </source>
</evidence>
<evidence type="ECO:0000259" key="12">
    <source>
        <dbReference type="PROSITE" id="PS50885"/>
    </source>
</evidence>
<dbReference type="PRINTS" id="PR00344">
    <property type="entry name" value="BCTRLSENSOR"/>
</dbReference>
<evidence type="ECO:0000256" key="4">
    <source>
        <dbReference type="ARBA" id="ARBA00022553"/>
    </source>
</evidence>
<dbReference type="Proteomes" id="UP000198959">
    <property type="component" value="Unassembled WGS sequence"/>
</dbReference>
<keyword evidence="4" id="KW-0597">Phosphoprotein</keyword>
<dbReference type="CDD" id="cd06225">
    <property type="entry name" value="HAMP"/>
    <property type="match status" value="1"/>
</dbReference>
<keyword evidence="7 13" id="KW-0418">Kinase</keyword>
<dbReference type="SUPFAM" id="SSF55874">
    <property type="entry name" value="ATPase domain of HSP90 chaperone/DNA topoisomerase II/histidine kinase"/>
    <property type="match status" value="1"/>
</dbReference>
<evidence type="ECO:0000256" key="5">
    <source>
        <dbReference type="ARBA" id="ARBA00022679"/>
    </source>
</evidence>
<evidence type="ECO:0000256" key="1">
    <source>
        <dbReference type="ARBA" id="ARBA00000085"/>
    </source>
</evidence>
<dbReference type="SMART" id="SM00388">
    <property type="entry name" value="HisKA"/>
    <property type="match status" value="1"/>
</dbReference>
<reference evidence="14" key="1">
    <citation type="submission" date="2016-06" db="EMBL/GenBank/DDBJ databases">
        <authorList>
            <person name="Varghese N."/>
            <person name="Submissions Spin"/>
        </authorList>
    </citation>
    <scope>NUCLEOTIDE SEQUENCE [LARGE SCALE GENOMIC DNA]</scope>
    <source>
        <strain evidence="14">DSM 43817</strain>
    </source>
</reference>
<keyword evidence="6" id="KW-0812">Transmembrane</keyword>
<keyword evidence="14" id="KW-1185">Reference proteome</keyword>
<dbReference type="PROSITE" id="PS50109">
    <property type="entry name" value="HIS_KIN"/>
    <property type="match status" value="1"/>
</dbReference>
<proteinExistence type="predicted"/>
<dbReference type="GO" id="GO:0005886">
    <property type="term" value="C:plasma membrane"/>
    <property type="evidence" value="ECO:0007669"/>
    <property type="project" value="UniProtKB-SubCell"/>
</dbReference>
<evidence type="ECO:0000313" key="14">
    <source>
        <dbReference type="Proteomes" id="UP000198959"/>
    </source>
</evidence>
<dbReference type="AlphaFoldDB" id="A0A1C6RZI1"/>
<keyword evidence="10" id="KW-0472">Membrane</keyword>
<dbReference type="InterPro" id="IPR050428">
    <property type="entry name" value="TCS_sensor_his_kinase"/>
</dbReference>
<dbReference type="OrthoDB" id="5242752at2"/>
<evidence type="ECO:0000256" key="3">
    <source>
        <dbReference type="ARBA" id="ARBA00012438"/>
    </source>
</evidence>
<dbReference type="Pfam" id="PF00672">
    <property type="entry name" value="HAMP"/>
    <property type="match status" value="1"/>
</dbReference>
<keyword evidence="9" id="KW-0902">Two-component regulatory system</keyword>
<evidence type="ECO:0000256" key="9">
    <source>
        <dbReference type="ARBA" id="ARBA00023012"/>
    </source>
</evidence>
<evidence type="ECO:0000256" key="2">
    <source>
        <dbReference type="ARBA" id="ARBA00004236"/>
    </source>
</evidence>
<dbReference type="SMART" id="SM00304">
    <property type="entry name" value="HAMP"/>
    <property type="match status" value="1"/>
</dbReference>
<dbReference type="STRING" id="145854.GA0074692_1427"/>
<dbReference type="PANTHER" id="PTHR45436">
    <property type="entry name" value="SENSOR HISTIDINE KINASE YKOH"/>
    <property type="match status" value="1"/>
</dbReference>
<dbReference type="GO" id="GO:0000155">
    <property type="term" value="F:phosphorelay sensor kinase activity"/>
    <property type="evidence" value="ECO:0007669"/>
    <property type="project" value="InterPro"/>
</dbReference>
<dbReference type="InterPro" id="IPR036097">
    <property type="entry name" value="HisK_dim/P_sf"/>
</dbReference>
<dbReference type="CDD" id="cd00075">
    <property type="entry name" value="HATPase"/>
    <property type="match status" value="1"/>
</dbReference>
<dbReference type="EMBL" id="FMHW01000002">
    <property type="protein sequence ID" value="SCL22621.1"/>
    <property type="molecule type" value="Genomic_DNA"/>
</dbReference>
<keyword evidence="8" id="KW-1133">Transmembrane helix</keyword>
<dbReference type="SUPFAM" id="SSF158472">
    <property type="entry name" value="HAMP domain-like"/>
    <property type="match status" value="1"/>
</dbReference>
<name>A0A1C6RZI1_9ACTN</name>
<dbReference type="EC" id="2.7.13.3" evidence="3"/>
<evidence type="ECO:0000256" key="7">
    <source>
        <dbReference type="ARBA" id="ARBA00022777"/>
    </source>
</evidence>
<dbReference type="PROSITE" id="PS50885">
    <property type="entry name" value="HAMP"/>
    <property type="match status" value="1"/>
</dbReference>
<feature type="domain" description="Histidine kinase" evidence="11">
    <location>
        <begin position="241"/>
        <end position="448"/>
    </location>
</feature>
<dbReference type="InterPro" id="IPR003661">
    <property type="entry name" value="HisK_dim/P_dom"/>
</dbReference>
<dbReference type="Gene3D" id="3.30.565.10">
    <property type="entry name" value="Histidine kinase-like ATPase, C-terminal domain"/>
    <property type="match status" value="1"/>
</dbReference>
<dbReference type="CDD" id="cd00082">
    <property type="entry name" value="HisKA"/>
    <property type="match status" value="1"/>
</dbReference>
<accession>A0A1C6RZI1</accession>
<dbReference type="Gene3D" id="1.10.287.130">
    <property type="match status" value="1"/>
</dbReference>
<feature type="domain" description="HAMP" evidence="12">
    <location>
        <begin position="181"/>
        <end position="233"/>
    </location>
</feature>
<protein>
    <recommendedName>
        <fullName evidence="3">histidine kinase</fullName>
        <ecNumber evidence="3">2.7.13.3</ecNumber>
    </recommendedName>
</protein>
<evidence type="ECO:0000259" key="11">
    <source>
        <dbReference type="PROSITE" id="PS50109"/>
    </source>
</evidence>
<dbReference type="SMART" id="SM00387">
    <property type="entry name" value="HATPase_c"/>
    <property type="match status" value="1"/>
</dbReference>
<dbReference type="InterPro" id="IPR005467">
    <property type="entry name" value="His_kinase_dom"/>
</dbReference>
<dbReference type="PANTHER" id="PTHR45436:SF5">
    <property type="entry name" value="SENSOR HISTIDINE KINASE TRCS"/>
    <property type="match status" value="1"/>
</dbReference>
<dbReference type="Pfam" id="PF00512">
    <property type="entry name" value="HisKA"/>
    <property type="match status" value="1"/>
</dbReference>
<keyword evidence="5" id="KW-0808">Transferase</keyword>